<feature type="region of interest" description="Disordered" evidence="1">
    <location>
        <begin position="613"/>
        <end position="634"/>
    </location>
</feature>
<feature type="region of interest" description="Disordered" evidence="1">
    <location>
        <begin position="678"/>
        <end position="705"/>
    </location>
</feature>
<name>A0A813LNA6_POLGL</name>
<protein>
    <submittedName>
        <fullName evidence="3">Uncharacterized protein</fullName>
    </submittedName>
</protein>
<reference evidence="3" key="1">
    <citation type="submission" date="2021-02" db="EMBL/GenBank/DDBJ databases">
        <authorList>
            <person name="Dougan E. K."/>
            <person name="Rhodes N."/>
            <person name="Thang M."/>
            <person name="Chan C."/>
        </authorList>
    </citation>
    <scope>NUCLEOTIDE SEQUENCE</scope>
</reference>
<dbReference type="Proteomes" id="UP000626109">
    <property type="component" value="Unassembled WGS sequence"/>
</dbReference>
<evidence type="ECO:0000256" key="1">
    <source>
        <dbReference type="SAM" id="MobiDB-lite"/>
    </source>
</evidence>
<organism evidence="3 4">
    <name type="scientific">Polarella glacialis</name>
    <name type="common">Dinoflagellate</name>
    <dbReference type="NCBI Taxonomy" id="89957"/>
    <lineage>
        <taxon>Eukaryota</taxon>
        <taxon>Sar</taxon>
        <taxon>Alveolata</taxon>
        <taxon>Dinophyceae</taxon>
        <taxon>Suessiales</taxon>
        <taxon>Suessiaceae</taxon>
        <taxon>Polarella</taxon>
    </lineage>
</organism>
<dbReference type="AlphaFoldDB" id="A0A813LNA6"/>
<proteinExistence type="predicted"/>
<keyword evidence="2" id="KW-0732">Signal</keyword>
<sequence length="782" mass="84327">MRLLLLRLLRAAMATCWLLPLLFWTAAADANVIRSSPETEAKQQAVAADPQVQLLPVLLGLVIGPPAEVAARQKADLEKTREATCAVAEVAAVTCLARATFQIKSMSKHFPKASDQLAASRLKASPSTGACVAQKLCLIGTACLIASLVSVARVLAVAAAQGGCTAMIEEFCAEPIAAMLAPMASFISAACREDIDARHRLLKGRSSGQQLSLAAEREAESWQIAQCVFEVSFAATALAAIGLGLNAATQARAVQLSKLQEKVGVAGTLTAFSRFVFFLASAADHCRHDGNVCALCVAGVTSLAAGMAATARTGAALCLHCWAGQWRDELLSGQFASFMAGSLNVTSQTARWSDTTDFAESDRLWLSMGYNMSDSHAQWLQAVEMPEMEEALQNGREMIKSMQTSHVAVDVGKAATEDIQLELEATWQPKVPSDLTNTLETLACSKEDAVFEPLGFVSRYLMTEEGHISACQSCCARLVGCVLYSFWRPGRHCHVLGSDWAEAGSSPSHGPSFAKLSGLLEHLGELWVSGAPGCREGQICPATLLLAERLSRDGRPTHPRRSEADSAAICSKWKCVPSKWKTDPSTKKWSRFSCHLQQVEVCAQQAEDRHVHEEVEPIQLPSAASGRPTRPRRSGANSVVICIKWKTDPSTKKWSRFSCHLQQVEVCTQQVEDRPIHKEVEPIQLSSAATGRSTSPRRSGADSAAICSKWKTDPSTKKWSRFSCHLQQDSAVASKWKGVPTSPTRPSLALANWRVLFFESCSQLSTSWLDHAAAARASAPAA</sequence>
<feature type="compositionally biased region" description="Polar residues" evidence="1">
    <location>
        <begin position="684"/>
        <end position="697"/>
    </location>
</feature>
<dbReference type="EMBL" id="CAJNNW010036542">
    <property type="protein sequence ID" value="CAE8735387.1"/>
    <property type="molecule type" value="Genomic_DNA"/>
</dbReference>
<evidence type="ECO:0000313" key="4">
    <source>
        <dbReference type="Proteomes" id="UP000626109"/>
    </source>
</evidence>
<feature type="signal peptide" evidence="2">
    <location>
        <begin position="1"/>
        <end position="30"/>
    </location>
</feature>
<feature type="chain" id="PRO_5032505493" evidence="2">
    <location>
        <begin position="31"/>
        <end position="782"/>
    </location>
</feature>
<evidence type="ECO:0000313" key="3">
    <source>
        <dbReference type="EMBL" id="CAE8735387.1"/>
    </source>
</evidence>
<accession>A0A813LNA6</accession>
<gene>
    <name evidence="3" type="ORF">PGLA2088_LOCUS47805</name>
</gene>
<evidence type="ECO:0000256" key="2">
    <source>
        <dbReference type="SAM" id="SignalP"/>
    </source>
</evidence>
<comment type="caution">
    <text evidence="3">The sequence shown here is derived from an EMBL/GenBank/DDBJ whole genome shotgun (WGS) entry which is preliminary data.</text>
</comment>